<evidence type="ECO:0000313" key="3">
    <source>
        <dbReference type="Proteomes" id="UP000467124"/>
    </source>
</evidence>
<feature type="compositionally biased region" description="Low complexity" evidence="1">
    <location>
        <begin position="423"/>
        <end position="439"/>
    </location>
</feature>
<accession>A0A7K2INT8</accession>
<gene>
    <name evidence="2" type="ORF">GTW20_03985</name>
</gene>
<feature type="region of interest" description="Disordered" evidence="1">
    <location>
        <begin position="390"/>
        <end position="727"/>
    </location>
</feature>
<proteinExistence type="predicted"/>
<sequence length="787" mass="83011">MESTWQGLQEHYTAPESESLFAAVGPVVTLGEGLESDLSTVATALEDLAEAASEAQRKLGDLRTEAESFAGGLEDRKFWWLTKDEENDDLAITTNLALKMRVNKAWADFTSDEVDCANAIANTCGAPKFANPGDNTKAGIVYGANADIFAEGTSFAELDAAALAMMNELTAQAGEKFDSVEFEDSRGQAAWDALMVGVVLGTVQGTVTKTGDWHPERGWASPWNIPARFENMKDTWAETVVDAGALIGIHKEGDGWLLQPSSDDPYANLSWDWWWGNVETSAAQVRENHTAWSKRESDPLYSGTYSAINTVVLFTGPFKLGAEILKFGGGEFIGAEGGSGTGGEGGTGSRGGAEVGTWAEGPGRGVGDALAEAGVPINERFDGVVQQVPPILPVTPGAQDGQPPAGSGTGQGQGQGQGEQGHSEQGPSEQQPPQRPQRGATEEQPPRAPRQDPSPEVPRQDTDPSPTPTRGATGREDGQEGGAPAPREREDTPRGGEPEGRPRAEGQRDREDAPPPPVAGRDGDAPGDGGGPTPQDRDTRGDAEEPGRPRNEEGAPRTPPIAPSEEAGPPAPSTEGGSGGSGDDTGRPPPSPPGDDGPRRPSDEGDGGDGHPNGSSDPNSPHYQSPAPGTDGYEARVRELMDDPAKGSENRTPFEEKKARREAEIGLAAERNGQIPPPVTRAEIDNSDPSAQKDQGDVVDGSGQRWDVKGYVDTFPGGPKAGQSMPPGMKGGFDINNIESQIERELSKGENVLLDTGGIVSERNLNDLYGLLDRRPEWGEKVLIVDF</sequence>
<organism evidence="2 3">
    <name type="scientific">Nocardiopsis alba</name>
    <dbReference type="NCBI Taxonomy" id="53437"/>
    <lineage>
        <taxon>Bacteria</taxon>
        <taxon>Bacillati</taxon>
        <taxon>Actinomycetota</taxon>
        <taxon>Actinomycetes</taxon>
        <taxon>Streptosporangiales</taxon>
        <taxon>Nocardiopsidaceae</taxon>
        <taxon>Nocardiopsis</taxon>
    </lineage>
</organism>
<dbReference type="AlphaFoldDB" id="A0A7K2INT8"/>
<feature type="compositionally biased region" description="Basic and acidic residues" evidence="1">
    <location>
        <begin position="633"/>
        <end position="664"/>
    </location>
</feature>
<feature type="compositionally biased region" description="Gly residues" evidence="1">
    <location>
        <begin position="336"/>
        <end position="354"/>
    </location>
</feature>
<feature type="compositionally biased region" description="Gly residues" evidence="1">
    <location>
        <begin position="407"/>
        <end position="419"/>
    </location>
</feature>
<comment type="caution">
    <text evidence="2">The sequence shown here is derived from an EMBL/GenBank/DDBJ whole genome shotgun (WGS) entry which is preliminary data.</text>
</comment>
<evidence type="ECO:0000313" key="2">
    <source>
        <dbReference type="EMBL" id="MYR31445.1"/>
    </source>
</evidence>
<dbReference type="Proteomes" id="UP000467124">
    <property type="component" value="Unassembled WGS sequence"/>
</dbReference>
<feature type="region of interest" description="Disordered" evidence="1">
    <location>
        <begin position="336"/>
        <end position="363"/>
    </location>
</feature>
<reference evidence="2 3" key="1">
    <citation type="journal article" date="2019" name="Nat. Commun.">
        <title>The antimicrobial potential of Streptomyces from insect microbiomes.</title>
        <authorList>
            <person name="Chevrette M.G."/>
            <person name="Carlson C.M."/>
            <person name="Ortega H.E."/>
            <person name="Thomas C."/>
            <person name="Ananiev G.E."/>
            <person name="Barns K.J."/>
            <person name="Book A.J."/>
            <person name="Cagnazzo J."/>
            <person name="Carlos C."/>
            <person name="Flanigan W."/>
            <person name="Grubbs K.J."/>
            <person name="Horn H.A."/>
            <person name="Hoffmann F.M."/>
            <person name="Klassen J.L."/>
            <person name="Knack J.J."/>
            <person name="Lewin G.R."/>
            <person name="McDonald B.R."/>
            <person name="Muller L."/>
            <person name="Melo W.G.P."/>
            <person name="Pinto-Tomas A.A."/>
            <person name="Schmitz A."/>
            <person name="Wendt-Pienkowski E."/>
            <person name="Wildman S."/>
            <person name="Zhao M."/>
            <person name="Zhang F."/>
            <person name="Bugni T.S."/>
            <person name="Andes D.R."/>
            <person name="Pupo M.T."/>
            <person name="Currie C.R."/>
        </authorList>
    </citation>
    <scope>NUCLEOTIDE SEQUENCE [LARGE SCALE GENOMIC DNA]</scope>
    <source>
        <strain evidence="2 3">SID5840</strain>
    </source>
</reference>
<feature type="compositionally biased region" description="Polar residues" evidence="1">
    <location>
        <begin position="613"/>
        <end position="623"/>
    </location>
</feature>
<dbReference type="EMBL" id="WWHY01000001">
    <property type="protein sequence ID" value="MYR31445.1"/>
    <property type="molecule type" value="Genomic_DNA"/>
</dbReference>
<protein>
    <submittedName>
        <fullName evidence="2">Uncharacterized protein</fullName>
    </submittedName>
</protein>
<evidence type="ECO:0000256" key="1">
    <source>
        <dbReference type="SAM" id="MobiDB-lite"/>
    </source>
</evidence>
<dbReference type="RefSeq" id="WP_161110281.1">
    <property type="nucleotide sequence ID" value="NZ_WWHY01000001.1"/>
</dbReference>
<name>A0A7K2INT8_9ACTN</name>
<feature type="compositionally biased region" description="Basic and acidic residues" evidence="1">
    <location>
        <begin position="535"/>
        <end position="555"/>
    </location>
</feature>
<feature type="compositionally biased region" description="Basic and acidic residues" evidence="1">
    <location>
        <begin position="486"/>
        <end position="513"/>
    </location>
</feature>